<accession>A0A0F3Q240</accession>
<evidence type="ECO:0000256" key="1">
    <source>
        <dbReference type="SAM" id="MobiDB-lite"/>
    </source>
</evidence>
<dbReference type="NCBIfam" id="NF047348">
    <property type="entry name" value="HGE-14_Nterm"/>
    <property type="match status" value="1"/>
</dbReference>
<feature type="compositionally biased region" description="Polar residues" evidence="1">
    <location>
        <begin position="533"/>
        <end position="554"/>
    </location>
</feature>
<dbReference type="AlphaFoldDB" id="A0A0F3Q240"/>
<proteinExistence type="predicted"/>
<comment type="caution">
    <text evidence="2">The sequence shown here is derived from an EMBL/GenBank/DDBJ whole genome shotgun (WGS) entry which is preliminary data.</text>
</comment>
<organism evidence="2 3">
    <name type="scientific">Anaplasma phagocytophilum str. CRT53-1</name>
    <dbReference type="NCBI Taxonomy" id="1359157"/>
    <lineage>
        <taxon>Bacteria</taxon>
        <taxon>Pseudomonadati</taxon>
        <taxon>Pseudomonadota</taxon>
        <taxon>Alphaproteobacteria</taxon>
        <taxon>Rickettsiales</taxon>
        <taxon>Anaplasmataceae</taxon>
        <taxon>Anaplasma</taxon>
        <taxon>phagocytophilum group</taxon>
    </lineage>
</organism>
<sequence length="578" mass="63661">MVNEMHTPRIFTTPVMSGYAYSGLSSTEYKDSLCRAITTGLMPYDECLKVICEFMMELRNTSSELRGLDSAFEENVHRTEILQSAINAEIAMGAGPTVRILHYVMHKSYDMLHDCITAECNRDVALFMDPSFTSCGTHLQIAKACGILANIIAIVNCLAITVSGTFYNPLYERDADAALNANIVFSAYVSAEFSGLSRCLDSSLGSEETRRRKAILRVVRHNIELCNKVSELISPNMPFGFRHRIESCIHRLLDTVKASSAECEEMVSDSKIAQQRLAIARKALLGFQCYFKVYRNLGATRDFQGFVQGEYTCALVHAMGGLFSMYRGYSAAGNADHNVAGIIEHCLKILLALPSTRRNIGTYETRKVYADMCSVYEDLEQHLRPELLLNPGAEVKLRDSALRYLSEMMRIWEREYGRYFNAVEQTGGSPSQPSTSGLGSTSTGVESSQVSYMPSHDQGIMPDLYAQPSTSGLGSTSTGVGSSQVSYMPMRALERIPIPYAPCHQPSTSGLGGTAGLGQQAPYMPPHDPESMPSYSWDQPSTSAEASSELQEAQVSPHRSRTPSNDDLEPPSKRSRSA</sequence>
<evidence type="ECO:0000313" key="3">
    <source>
        <dbReference type="Proteomes" id="UP000033722"/>
    </source>
</evidence>
<evidence type="ECO:0000313" key="2">
    <source>
        <dbReference type="EMBL" id="KJV86680.1"/>
    </source>
</evidence>
<reference evidence="2 3" key="1">
    <citation type="submission" date="2015-01" db="EMBL/GenBank/DDBJ databases">
        <title>Genome Sequencing of Rickettsiales.</title>
        <authorList>
            <person name="Daugherty S.C."/>
            <person name="Su Q."/>
            <person name="Abolude K."/>
            <person name="Beier-Sexton M."/>
            <person name="Carlyon J.A."/>
            <person name="Carter R."/>
            <person name="Day N.P."/>
            <person name="Dumler S.J."/>
            <person name="Dyachenko V."/>
            <person name="Godinez A."/>
            <person name="Kurtti T.J."/>
            <person name="Lichay M."/>
            <person name="Mullins K.E."/>
            <person name="Ott S."/>
            <person name="Pappas-Brown V."/>
            <person name="Paris D.H."/>
            <person name="Patel P."/>
            <person name="Richards A.L."/>
            <person name="Sadzewicz L."/>
            <person name="Sears K."/>
            <person name="Seidman D."/>
            <person name="Sengamalay N."/>
            <person name="Stenos J."/>
            <person name="Tallon L.J."/>
            <person name="Vincent G."/>
            <person name="Fraser C.M."/>
            <person name="Munderloh U."/>
            <person name="Dunning-Hotopp J.C."/>
        </authorList>
    </citation>
    <scope>NUCLEOTIDE SEQUENCE [LARGE SCALE GENOMIC DNA]</scope>
    <source>
        <strain evidence="2 3">CRT53-1</strain>
    </source>
</reference>
<feature type="region of interest" description="Disordered" evidence="1">
    <location>
        <begin position="500"/>
        <end position="578"/>
    </location>
</feature>
<protein>
    <submittedName>
        <fullName evidence="2">Putative hGE-14 protein</fullName>
    </submittedName>
</protein>
<gene>
    <name evidence="2" type="ORF">APHCRT_0455</name>
</gene>
<feature type="compositionally biased region" description="Low complexity" evidence="1">
    <location>
        <begin position="426"/>
        <end position="448"/>
    </location>
</feature>
<dbReference type="PATRIC" id="fig|1359157.3.peg.105"/>
<dbReference type="Proteomes" id="UP000033722">
    <property type="component" value="Unassembled WGS sequence"/>
</dbReference>
<name>A0A0F3Q240_ANAPH</name>
<dbReference type="EMBL" id="LAOD01000012">
    <property type="protein sequence ID" value="KJV86680.1"/>
    <property type="molecule type" value="Genomic_DNA"/>
</dbReference>
<feature type="compositionally biased region" description="Low complexity" evidence="1">
    <location>
        <begin position="469"/>
        <end position="482"/>
    </location>
</feature>
<feature type="region of interest" description="Disordered" evidence="1">
    <location>
        <begin position="423"/>
        <end position="482"/>
    </location>
</feature>